<dbReference type="Proteomes" id="UP000031327">
    <property type="component" value="Unassembled WGS sequence"/>
</dbReference>
<evidence type="ECO:0000313" key="4">
    <source>
        <dbReference type="Proteomes" id="UP000031327"/>
    </source>
</evidence>
<evidence type="ECO:0000256" key="1">
    <source>
        <dbReference type="SAM" id="Coils"/>
    </source>
</evidence>
<dbReference type="PROSITE" id="PS51832">
    <property type="entry name" value="HD_GYP"/>
    <property type="match status" value="1"/>
</dbReference>
<keyword evidence="1" id="KW-0175">Coiled coil</keyword>
<name>A0A0C1MI74_9GAMM</name>
<feature type="coiled-coil region" evidence="1">
    <location>
        <begin position="332"/>
        <end position="359"/>
    </location>
</feature>
<dbReference type="CDD" id="cd00077">
    <property type="entry name" value="HDc"/>
    <property type="match status" value="1"/>
</dbReference>
<evidence type="ECO:0000259" key="2">
    <source>
        <dbReference type="PROSITE" id="PS51832"/>
    </source>
</evidence>
<reference evidence="3 4" key="1">
    <citation type="submission" date="2014-12" db="EMBL/GenBank/DDBJ databases">
        <title>Draft Genome Sequence of Pseudoalteromonas luteoviolacea HI1.</title>
        <authorList>
            <person name="Asahina A.Y."/>
            <person name="Hadfield M.G."/>
        </authorList>
    </citation>
    <scope>NUCLEOTIDE SEQUENCE [LARGE SCALE GENOMIC DNA]</scope>
    <source>
        <strain evidence="3 4">HI1</strain>
    </source>
</reference>
<keyword evidence="3" id="KW-0378">Hydrolase</keyword>
<dbReference type="SMART" id="SM00065">
    <property type="entry name" value="GAF"/>
    <property type="match status" value="1"/>
</dbReference>
<feature type="domain" description="HD-GYP" evidence="2">
    <location>
        <begin position="320"/>
        <end position="533"/>
    </location>
</feature>
<dbReference type="SMART" id="SM00471">
    <property type="entry name" value="HDc"/>
    <property type="match status" value="1"/>
</dbReference>
<dbReference type="Gene3D" id="3.30.450.40">
    <property type="match status" value="1"/>
</dbReference>
<sequence>MDLSIRSTVAEEDIIESQVALKHLLKLAIELSSEHDTDRLLEHILESAIALSNAEGGTIYSVSEDAQLKFATLINEPLGLHMGGTSGKEIPFPAIPIYLEDGSPNESALVALAAAKKDVIRIDDVYDCTDYDLSAARAMDKKTGYHTQSVLTVPMANHERDLNGVLQLINPRCKDKVVRFSSDLVELICSMSSLAAVALTNRQLIDDMETLFQAFTRLIAKAIDEKSPYTGGHCRRVPELTMMIASAVHEAKTGPMADFKMTAADRHELSLAGWLHDCGKIAIPEYVMDKATKLHSVYDRIELVIAKIEIAKRDVELEYTKRIMKAEALDQQQIVKTLKMELQQALDKLEDECAFLARTNIGGEFMKEADQQRVQSLADNYNVVIDGLAQPLLSQEEVYNLSIARGTLTTEERLVINKHMDITLEMLEALPFPKHLRRVPEFAGGHHEKMDGTGYPKGLTREQMSVPARIMAIADIFEALTAADRPYKDAKPLSECLFIMGKMKLGDHIDPDLFDVFVSSGVYLDYANQYLKPEQIDEIDTDKIPGYNKP</sequence>
<protein>
    <submittedName>
        <fullName evidence="3">Phosphohydrolase</fullName>
    </submittedName>
</protein>
<dbReference type="InterPro" id="IPR037522">
    <property type="entry name" value="HD_GYP_dom"/>
</dbReference>
<dbReference type="InterPro" id="IPR003018">
    <property type="entry name" value="GAF"/>
</dbReference>
<dbReference type="SUPFAM" id="SSF55781">
    <property type="entry name" value="GAF domain-like"/>
    <property type="match status" value="1"/>
</dbReference>
<dbReference type="EMBL" id="JWIC01000006">
    <property type="protein sequence ID" value="KID56684.1"/>
    <property type="molecule type" value="Genomic_DNA"/>
</dbReference>
<dbReference type="OrthoDB" id="9764808at2"/>
<evidence type="ECO:0000313" key="3">
    <source>
        <dbReference type="EMBL" id="KID56684.1"/>
    </source>
</evidence>
<organism evidence="3 4">
    <name type="scientific">Pseudoalteromonas luteoviolacea</name>
    <dbReference type="NCBI Taxonomy" id="43657"/>
    <lineage>
        <taxon>Bacteria</taxon>
        <taxon>Pseudomonadati</taxon>
        <taxon>Pseudomonadota</taxon>
        <taxon>Gammaproteobacteria</taxon>
        <taxon>Alteromonadales</taxon>
        <taxon>Pseudoalteromonadaceae</taxon>
        <taxon>Pseudoalteromonas</taxon>
    </lineage>
</organism>
<dbReference type="Pfam" id="PF01590">
    <property type="entry name" value="GAF"/>
    <property type="match status" value="1"/>
</dbReference>
<proteinExistence type="predicted"/>
<comment type="caution">
    <text evidence="3">The sequence shown here is derived from an EMBL/GenBank/DDBJ whole genome shotgun (WGS) entry which is preliminary data.</text>
</comment>
<dbReference type="Gene3D" id="1.10.3210.10">
    <property type="entry name" value="Hypothetical protein af1432"/>
    <property type="match status" value="2"/>
</dbReference>
<dbReference type="AlphaFoldDB" id="A0A0C1MI74"/>
<dbReference type="Pfam" id="PF13487">
    <property type="entry name" value="HD_5"/>
    <property type="match status" value="1"/>
</dbReference>
<dbReference type="PANTHER" id="PTHR43155">
    <property type="entry name" value="CYCLIC DI-GMP PHOSPHODIESTERASE PA4108-RELATED"/>
    <property type="match status" value="1"/>
</dbReference>
<dbReference type="InterPro" id="IPR029016">
    <property type="entry name" value="GAF-like_dom_sf"/>
</dbReference>
<accession>A0A0C1MI74</accession>
<dbReference type="RefSeq" id="WP_039609752.1">
    <property type="nucleotide sequence ID" value="NZ_JWIC01000006.1"/>
</dbReference>
<gene>
    <name evidence="3" type="ORF">JF50_12245</name>
</gene>
<dbReference type="GO" id="GO:0008081">
    <property type="term" value="F:phosphoric diester hydrolase activity"/>
    <property type="evidence" value="ECO:0007669"/>
    <property type="project" value="UniProtKB-ARBA"/>
</dbReference>
<dbReference type="SUPFAM" id="SSF109604">
    <property type="entry name" value="HD-domain/PDEase-like"/>
    <property type="match status" value="1"/>
</dbReference>
<dbReference type="PANTHER" id="PTHR43155:SF2">
    <property type="entry name" value="CYCLIC DI-GMP PHOSPHODIESTERASE PA4108"/>
    <property type="match status" value="1"/>
</dbReference>
<dbReference type="InterPro" id="IPR003607">
    <property type="entry name" value="HD/PDEase_dom"/>
</dbReference>